<dbReference type="Pfam" id="PF00173">
    <property type="entry name" value="Cyt-b5"/>
    <property type="match status" value="1"/>
</dbReference>
<dbReference type="OMA" id="APKWSET"/>
<evidence type="ECO:0000313" key="12">
    <source>
        <dbReference type="Proteomes" id="UP000076078"/>
    </source>
</evidence>
<dbReference type="PANTHER" id="PTHR19359">
    <property type="entry name" value="CYTOCHROME B5"/>
    <property type="match status" value="1"/>
</dbReference>
<keyword evidence="5 8" id="KW-0408">Iron</keyword>
<comment type="caution">
    <text evidence="11">The sequence shown here is derived from an EMBL/GenBank/DDBJ whole genome shotgun (WGS) entry which is preliminary data.</text>
</comment>
<dbReference type="InterPro" id="IPR001199">
    <property type="entry name" value="Cyt_B5-like_heme/steroid-bd"/>
</dbReference>
<evidence type="ECO:0000256" key="2">
    <source>
        <dbReference type="ARBA" id="ARBA00022617"/>
    </source>
</evidence>
<evidence type="ECO:0000256" key="4">
    <source>
        <dbReference type="ARBA" id="ARBA00022723"/>
    </source>
</evidence>
<reference evidence="11 12" key="1">
    <citation type="submission" date="2015-12" db="EMBL/GenBank/DDBJ databases">
        <title>Dictyostelia acquired genes for synthesis and detection of signals that induce cell-type specialization by lateral gene transfer from prokaryotes.</title>
        <authorList>
            <person name="Gloeckner G."/>
            <person name="Schaap P."/>
        </authorList>
    </citation>
    <scope>NUCLEOTIDE SEQUENCE [LARGE SCALE GENOMIC DNA]</scope>
    <source>
        <strain evidence="11 12">TK</strain>
    </source>
</reference>
<evidence type="ECO:0000256" key="9">
    <source>
        <dbReference type="SAM" id="MobiDB-lite"/>
    </source>
</evidence>
<evidence type="ECO:0000256" key="6">
    <source>
        <dbReference type="ARBA" id="ARBA00023136"/>
    </source>
</evidence>
<dbReference type="EMBL" id="LODT01000035">
    <property type="protein sequence ID" value="KYQ91307.1"/>
    <property type="molecule type" value="Genomic_DNA"/>
</dbReference>
<feature type="compositionally biased region" description="Basic and acidic residues" evidence="9">
    <location>
        <begin position="96"/>
        <end position="106"/>
    </location>
</feature>
<dbReference type="InterPro" id="IPR036400">
    <property type="entry name" value="Cyt_B5-like_heme/steroid_sf"/>
</dbReference>
<feature type="region of interest" description="Disordered" evidence="9">
    <location>
        <begin position="87"/>
        <end position="109"/>
    </location>
</feature>
<accession>A0A151ZBI0</accession>
<dbReference type="PROSITE" id="PS00191">
    <property type="entry name" value="CYTOCHROME_B5_1"/>
    <property type="match status" value="1"/>
</dbReference>
<dbReference type="SMART" id="SM01117">
    <property type="entry name" value="Cyt-b5"/>
    <property type="match status" value="1"/>
</dbReference>
<feature type="domain" description="Cytochrome b5 heme-binding" evidence="10">
    <location>
        <begin position="1"/>
        <end position="77"/>
    </location>
</feature>
<keyword evidence="4 8" id="KW-0479">Metal-binding</keyword>
<dbReference type="OrthoDB" id="16918at2759"/>
<dbReference type="SUPFAM" id="SSF55856">
    <property type="entry name" value="Cytochrome b5-like heme/steroid binding domain"/>
    <property type="match status" value="1"/>
</dbReference>
<evidence type="ECO:0000256" key="5">
    <source>
        <dbReference type="ARBA" id="ARBA00023004"/>
    </source>
</evidence>
<sequence length="141" mass="15415">MSQYTLEEISKHSSANDLWIVYNGEVFDVTKFIEDHPGGEQVLLENAGQDATQNFDDVGHSANANSMMQKYKIGTVKGGVVKKVELKKPSQTSSSKTDKPKKDNKSNEGGLGLLKIPIIILVLAVIAYLFMGSDALIENDE</sequence>
<dbReference type="GO" id="GO:0046872">
    <property type="term" value="F:metal ion binding"/>
    <property type="evidence" value="ECO:0007669"/>
    <property type="project" value="UniProtKB-UniRule"/>
</dbReference>
<keyword evidence="3 8" id="KW-0812">Transmembrane</keyword>
<dbReference type="FunFam" id="3.10.120.10:FF:000002">
    <property type="entry name" value="Cytochrome b5 type B"/>
    <property type="match status" value="1"/>
</dbReference>
<dbReference type="GO" id="GO:0016020">
    <property type="term" value="C:membrane"/>
    <property type="evidence" value="ECO:0007669"/>
    <property type="project" value="UniProtKB-SubCell"/>
</dbReference>
<dbReference type="STRING" id="361077.A0A151ZBI0"/>
<evidence type="ECO:0000256" key="8">
    <source>
        <dbReference type="RuleBase" id="RU362121"/>
    </source>
</evidence>
<dbReference type="GO" id="GO:0020037">
    <property type="term" value="F:heme binding"/>
    <property type="evidence" value="ECO:0007669"/>
    <property type="project" value="UniProtKB-UniRule"/>
</dbReference>
<feature type="transmembrane region" description="Helical" evidence="8">
    <location>
        <begin position="111"/>
        <end position="131"/>
    </location>
</feature>
<dbReference type="InterPro" id="IPR018506">
    <property type="entry name" value="Cyt_B5_heme-BS"/>
</dbReference>
<gene>
    <name evidence="11" type="ORF">DLAC_08253</name>
</gene>
<dbReference type="PROSITE" id="PS50255">
    <property type="entry name" value="CYTOCHROME_B5_2"/>
    <property type="match status" value="1"/>
</dbReference>
<name>A0A151ZBI0_TIELA</name>
<evidence type="ECO:0000259" key="10">
    <source>
        <dbReference type="PROSITE" id="PS50255"/>
    </source>
</evidence>
<evidence type="ECO:0000256" key="3">
    <source>
        <dbReference type="ARBA" id="ARBA00022692"/>
    </source>
</evidence>
<dbReference type="InterPro" id="IPR050668">
    <property type="entry name" value="Cytochrome_b5"/>
</dbReference>
<dbReference type="InParanoid" id="A0A151ZBI0"/>
<dbReference type="Proteomes" id="UP000076078">
    <property type="component" value="Unassembled WGS sequence"/>
</dbReference>
<dbReference type="AlphaFoldDB" id="A0A151ZBI0"/>
<organism evidence="11 12">
    <name type="scientific">Tieghemostelium lacteum</name>
    <name type="common">Slime mold</name>
    <name type="synonym">Dictyostelium lacteum</name>
    <dbReference type="NCBI Taxonomy" id="361077"/>
    <lineage>
        <taxon>Eukaryota</taxon>
        <taxon>Amoebozoa</taxon>
        <taxon>Evosea</taxon>
        <taxon>Eumycetozoa</taxon>
        <taxon>Dictyostelia</taxon>
        <taxon>Dictyosteliales</taxon>
        <taxon>Raperosteliaceae</taxon>
        <taxon>Tieghemostelium</taxon>
    </lineage>
</organism>
<dbReference type="Gene3D" id="3.10.120.10">
    <property type="entry name" value="Cytochrome b5-like heme/steroid binding domain"/>
    <property type="match status" value="1"/>
</dbReference>
<keyword evidence="2 8" id="KW-0349">Heme</keyword>
<comment type="subcellular location">
    <subcellularLocation>
        <location evidence="1">Membrane</location>
    </subcellularLocation>
</comment>
<evidence type="ECO:0000313" key="11">
    <source>
        <dbReference type="EMBL" id="KYQ91307.1"/>
    </source>
</evidence>
<dbReference type="FunCoup" id="A0A151ZBI0">
    <property type="interactions" value="9"/>
</dbReference>
<comment type="similarity">
    <text evidence="7 8">Belongs to the cytochrome b5 family.</text>
</comment>
<keyword evidence="8" id="KW-1133">Transmembrane helix</keyword>
<evidence type="ECO:0000256" key="7">
    <source>
        <dbReference type="ARBA" id="ARBA00038168"/>
    </source>
</evidence>
<dbReference type="PRINTS" id="PR00363">
    <property type="entry name" value="CYTOCHROMEB5"/>
</dbReference>
<evidence type="ECO:0000256" key="1">
    <source>
        <dbReference type="ARBA" id="ARBA00004370"/>
    </source>
</evidence>
<keyword evidence="6 8" id="KW-0472">Membrane</keyword>
<protein>
    <submittedName>
        <fullName evidence="11">Cytochrome b5 A</fullName>
    </submittedName>
</protein>
<proteinExistence type="inferred from homology"/>
<dbReference type="PANTHER" id="PTHR19359:SF14">
    <property type="entry name" value="CYTOCHROME B5 A"/>
    <property type="match status" value="1"/>
</dbReference>
<keyword evidence="12" id="KW-1185">Reference proteome</keyword>